<evidence type="ECO:0000313" key="3">
    <source>
        <dbReference type="Proteomes" id="UP000584931"/>
    </source>
</evidence>
<evidence type="ECO:0000313" key="2">
    <source>
        <dbReference type="EMBL" id="NYH54888.1"/>
    </source>
</evidence>
<gene>
    <name evidence="2" type="ORF">HNR06_004477</name>
</gene>
<accession>A0A7Z0BKI4</accession>
<reference evidence="2 3" key="1">
    <citation type="submission" date="2020-07" db="EMBL/GenBank/DDBJ databases">
        <title>Sequencing the genomes of 1000 actinobacteria strains.</title>
        <authorList>
            <person name="Klenk H.-P."/>
        </authorList>
    </citation>
    <scope>NUCLEOTIDE SEQUENCE [LARGE SCALE GENOMIC DNA]</scope>
    <source>
        <strain evidence="2 3">DSM 45278</strain>
    </source>
</reference>
<dbReference type="EMBL" id="JACCHL010000001">
    <property type="protein sequence ID" value="NYH54888.1"/>
    <property type="molecule type" value="Genomic_DNA"/>
</dbReference>
<name>A0A7Z0BKI4_9ACTN</name>
<dbReference type="Proteomes" id="UP000584931">
    <property type="component" value="Unassembled WGS sequence"/>
</dbReference>
<sequence length="93" mass="10317">MSIMRMAKRRLAQGGGLPTRRPGVRDPLTRTKPTSRGPGARTPLARAKKLARYANSPKGRSTLGRVTRSLSSGKRHTRSRKGPMRWINSLARL</sequence>
<organism evidence="2 3">
    <name type="scientific">Nocardiopsis sinuspersici</name>
    <dbReference type="NCBI Taxonomy" id="501010"/>
    <lineage>
        <taxon>Bacteria</taxon>
        <taxon>Bacillati</taxon>
        <taxon>Actinomycetota</taxon>
        <taxon>Actinomycetes</taxon>
        <taxon>Streptosporangiales</taxon>
        <taxon>Nocardiopsidaceae</taxon>
        <taxon>Nocardiopsis</taxon>
    </lineage>
</organism>
<feature type="compositionally biased region" description="Basic residues" evidence="1">
    <location>
        <begin position="1"/>
        <end position="11"/>
    </location>
</feature>
<evidence type="ECO:0000256" key="1">
    <source>
        <dbReference type="SAM" id="MobiDB-lite"/>
    </source>
</evidence>
<proteinExistence type="predicted"/>
<feature type="compositionally biased region" description="Basic residues" evidence="1">
    <location>
        <begin position="73"/>
        <end position="83"/>
    </location>
</feature>
<dbReference type="RefSeq" id="WP_143832881.1">
    <property type="nucleotide sequence ID" value="NZ_JACCHL010000001.1"/>
</dbReference>
<dbReference type="AlphaFoldDB" id="A0A7Z0BKI4"/>
<feature type="region of interest" description="Disordered" evidence="1">
    <location>
        <begin position="1"/>
        <end position="93"/>
    </location>
</feature>
<comment type="caution">
    <text evidence="2">The sequence shown here is derived from an EMBL/GenBank/DDBJ whole genome shotgun (WGS) entry which is preliminary data.</text>
</comment>
<protein>
    <submittedName>
        <fullName evidence="2">Uncharacterized protein</fullName>
    </submittedName>
</protein>